<dbReference type="Pfam" id="PF05699">
    <property type="entry name" value="Dimer_Tnp_hAT"/>
    <property type="match status" value="1"/>
</dbReference>
<gene>
    <name evidence="4" type="ORF">CFOL_v3_33613</name>
</gene>
<feature type="domain" description="HAT C-terminal dimerisation" evidence="3">
    <location>
        <begin position="516"/>
        <end position="558"/>
    </location>
</feature>
<dbReference type="PANTHER" id="PTHR32166:SF121">
    <property type="entry name" value="DUF659 DOMAIN-CONTAINING PROTEIN"/>
    <property type="match status" value="1"/>
</dbReference>
<name>A0A1Q3DCJ9_CEPFO</name>
<sequence>CMYCGNSYKGGGIHRMKYHLAGIRGQIGSCKKVPRDTRVMMQELIASMRKDKKKESNDYDMGDGDDEYENEEDVQEIPHPSVDVKGQHKTSGTLDKYLTPRTTSNDPSLKSVFASKEAIWRAKMTVAHWVYDACIPFNALQSPNFQQAIDAMVGICQGFKGSLYHEIRAGLLKDCKKECQLLVETYRSNWEKNGCTIMVDGWTDNRQRTLINFLVYCPARLTFIKSVDASDAVKDAPTLGNLFFEVVEWVGPSNVVHMVTNNTTNYTSARRLLHESYDNIYWSPCAAHCNLLLKDISSMPHMDYLVSRLSHVTIFVYNHITLLSWLRKRSGWMEIVRAAMTRFATSFITLKSIYDHKPDLQALVTSKHYINHKLSRTSKGKSFSFTILDNKFWDDCLIAIKVAAPIIRLLRIVDSDEKPSLWYVYEGINLLKFRWDKHLRKNLHAVAYFLNPAFMYDSGRVEKMEIMQSMHDLFEKKSICKNGETTMSEIKLFQKRHGSFGRDIAIKLLNTMQHDEWWRLFGHSAPNLQKVAIRLLSQTSPSSRCERKWSVFERIHTKK</sequence>
<dbReference type="InterPro" id="IPR007021">
    <property type="entry name" value="DUF659"/>
</dbReference>
<dbReference type="InParanoid" id="A0A1Q3DCJ9"/>
<dbReference type="OrthoDB" id="4951847at2759"/>
<accession>A0A1Q3DCJ9</accession>
<evidence type="ECO:0000259" key="2">
    <source>
        <dbReference type="Pfam" id="PF04937"/>
    </source>
</evidence>
<dbReference type="GO" id="GO:0046983">
    <property type="term" value="F:protein dimerization activity"/>
    <property type="evidence" value="ECO:0007669"/>
    <property type="project" value="InterPro"/>
</dbReference>
<dbReference type="AlphaFoldDB" id="A0A1Q3DCJ9"/>
<keyword evidence="5" id="KW-1185">Reference proteome</keyword>
<feature type="compositionally biased region" description="Acidic residues" evidence="1">
    <location>
        <begin position="58"/>
        <end position="75"/>
    </location>
</feature>
<protein>
    <submittedName>
        <fullName evidence="4">Zf-BED domain-containing protein/DUF659 domain-containing protein</fullName>
    </submittedName>
</protein>
<proteinExistence type="predicted"/>
<dbReference type="SUPFAM" id="SSF53098">
    <property type="entry name" value="Ribonuclease H-like"/>
    <property type="match status" value="1"/>
</dbReference>
<dbReference type="EMBL" id="BDDD01006041">
    <property type="protein sequence ID" value="GAV90204.1"/>
    <property type="molecule type" value="Genomic_DNA"/>
</dbReference>
<dbReference type="PANTHER" id="PTHR32166">
    <property type="entry name" value="OSJNBA0013A04.12 PROTEIN"/>
    <property type="match status" value="1"/>
</dbReference>
<evidence type="ECO:0000259" key="3">
    <source>
        <dbReference type="Pfam" id="PF05699"/>
    </source>
</evidence>
<dbReference type="Proteomes" id="UP000187406">
    <property type="component" value="Unassembled WGS sequence"/>
</dbReference>
<dbReference type="InterPro" id="IPR012337">
    <property type="entry name" value="RNaseH-like_sf"/>
</dbReference>
<feature type="non-terminal residue" evidence="4">
    <location>
        <position position="1"/>
    </location>
</feature>
<reference evidence="5" key="1">
    <citation type="submission" date="2016-04" db="EMBL/GenBank/DDBJ databases">
        <title>Cephalotus genome sequencing.</title>
        <authorList>
            <person name="Fukushima K."/>
            <person name="Hasebe M."/>
            <person name="Fang X."/>
        </authorList>
    </citation>
    <scope>NUCLEOTIDE SEQUENCE [LARGE SCALE GENOMIC DNA]</scope>
    <source>
        <strain evidence="5">cv. St1</strain>
    </source>
</reference>
<evidence type="ECO:0000313" key="4">
    <source>
        <dbReference type="EMBL" id="GAV90204.1"/>
    </source>
</evidence>
<feature type="region of interest" description="Disordered" evidence="1">
    <location>
        <begin position="49"/>
        <end position="102"/>
    </location>
</feature>
<dbReference type="InterPro" id="IPR008906">
    <property type="entry name" value="HATC_C_dom"/>
</dbReference>
<feature type="non-terminal residue" evidence="4">
    <location>
        <position position="559"/>
    </location>
</feature>
<dbReference type="Pfam" id="PF04937">
    <property type="entry name" value="DUF659"/>
    <property type="match status" value="1"/>
</dbReference>
<feature type="domain" description="DUF659" evidence="2">
    <location>
        <begin position="164"/>
        <end position="308"/>
    </location>
</feature>
<evidence type="ECO:0000313" key="5">
    <source>
        <dbReference type="Proteomes" id="UP000187406"/>
    </source>
</evidence>
<evidence type="ECO:0000256" key="1">
    <source>
        <dbReference type="SAM" id="MobiDB-lite"/>
    </source>
</evidence>
<dbReference type="STRING" id="3775.A0A1Q3DCJ9"/>
<organism evidence="4 5">
    <name type="scientific">Cephalotus follicularis</name>
    <name type="common">Albany pitcher plant</name>
    <dbReference type="NCBI Taxonomy" id="3775"/>
    <lineage>
        <taxon>Eukaryota</taxon>
        <taxon>Viridiplantae</taxon>
        <taxon>Streptophyta</taxon>
        <taxon>Embryophyta</taxon>
        <taxon>Tracheophyta</taxon>
        <taxon>Spermatophyta</taxon>
        <taxon>Magnoliopsida</taxon>
        <taxon>eudicotyledons</taxon>
        <taxon>Gunneridae</taxon>
        <taxon>Pentapetalae</taxon>
        <taxon>rosids</taxon>
        <taxon>fabids</taxon>
        <taxon>Oxalidales</taxon>
        <taxon>Cephalotaceae</taxon>
        <taxon>Cephalotus</taxon>
    </lineage>
</organism>
<comment type="caution">
    <text evidence="4">The sequence shown here is derived from an EMBL/GenBank/DDBJ whole genome shotgun (WGS) entry which is preliminary data.</text>
</comment>